<dbReference type="Proteomes" id="UP001597492">
    <property type="component" value="Unassembled WGS sequence"/>
</dbReference>
<keyword evidence="3" id="KW-1185">Reference proteome</keyword>
<feature type="non-terminal residue" evidence="2">
    <location>
        <position position="337"/>
    </location>
</feature>
<feature type="compositionally biased region" description="Acidic residues" evidence="1">
    <location>
        <begin position="176"/>
        <end position="187"/>
    </location>
</feature>
<evidence type="ECO:0000313" key="3">
    <source>
        <dbReference type="Proteomes" id="UP001597492"/>
    </source>
</evidence>
<sequence>MTQESAGKLREIGVLVRADGVGEFRDGGKVTRMRASGPDELRGMLMERALQVAADEGVDVHVTTIDVDGVYDLLCTSDGQVDEVGDMRPLADGDTELTPEEAPATRQADGGYAALFGIDVDEPSTEVDAPSVPVHETERLPREAMMAKLDYDDVLRGEEVAQDEDEELSTSGLFDAESDPADADAADADAVVDAAEDDDADDDYHDEALDHDFDDVEDEVADEAAEEEVEDEDVADEPGADEPVADAAAADEPAEPGASEPADNADANADANAEAIAQTAQASSLPWKNHDLGAGDEGTDTGEWQPNFLRGRGGEQAPERGRRSPAAERAAQAAASS</sequence>
<organism evidence="2 3">
    <name type="scientific">Gulosibacter faecalis</name>
    <dbReference type="NCBI Taxonomy" id="272240"/>
    <lineage>
        <taxon>Bacteria</taxon>
        <taxon>Bacillati</taxon>
        <taxon>Actinomycetota</taxon>
        <taxon>Actinomycetes</taxon>
        <taxon>Micrococcales</taxon>
        <taxon>Microbacteriaceae</taxon>
        <taxon>Gulosibacter</taxon>
    </lineage>
</organism>
<feature type="region of interest" description="Disordered" evidence="1">
    <location>
        <begin position="161"/>
        <end position="337"/>
    </location>
</feature>
<reference evidence="3" key="1">
    <citation type="journal article" date="2019" name="Int. J. Syst. Evol. Microbiol.">
        <title>The Global Catalogue of Microorganisms (GCM) 10K type strain sequencing project: providing services to taxonomists for standard genome sequencing and annotation.</title>
        <authorList>
            <consortium name="The Broad Institute Genomics Platform"/>
            <consortium name="The Broad Institute Genome Sequencing Center for Infectious Disease"/>
            <person name="Wu L."/>
            <person name="Ma J."/>
        </authorList>
    </citation>
    <scope>NUCLEOTIDE SEQUENCE [LARGE SCALE GENOMIC DNA]</scope>
    <source>
        <strain evidence="3">TISTR 1514</strain>
    </source>
</reference>
<gene>
    <name evidence="2" type="ORF">ACFSW7_00865</name>
</gene>
<feature type="compositionally biased region" description="Low complexity" evidence="1">
    <location>
        <begin position="327"/>
        <end position="337"/>
    </location>
</feature>
<protein>
    <submittedName>
        <fullName evidence="2">Uncharacterized protein</fullName>
    </submittedName>
</protein>
<feature type="compositionally biased region" description="Basic and acidic residues" evidence="1">
    <location>
        <begin position="317"/>
        <end position="326"/>
    </location>
</feature>
<accession>A0ABW5UVF3</accession>
<comment type="caution">
    <text evidence="2">The sequence shown here is derived from an EMBL/GenBank/DDBJ whole genome shotgun (WGS) entry which is preliminary data.</text>
</comment>
<evidence type="ECO:0000313" key="2">
    <source>
        <dbReference type="EMBL" id="MFD2756928.1"/>
    </source>
</evidence>
<proteinExistence type="predicted"/>
<feature type="compositionally biased region" description="Low complexity" evidence="1">
    <location>
        <begin position="245"/>
        <end position="284"/>
    </location>
</feature>
<name>A0ABW5UVF3_9MICO</name>
<evidence type="ECO:0000256" key="1">
    <source>
        <dbReference type="SAM" id="MobiDB-lite"/>
    </source>
</evidence>
<feature type="compositionally biased region" description="Acidic residues" evidence="1">
    <location>
        <begin position="212"/>
        <end position="244"/>
    </location>
</feature>
<feature type="compositionally biased region" description="Acidic residues" evidence="1">
    <location>
        <begin position="194"/>
        <end position="205"/>
    </location>
</feature>
<dbReference type="EMBL" id="JBHUNE010000001">
    <property type="protein sequence ID" value="MFD2756928.1"/>
    <property type="molecule type" value="Genomic_DNA"/>
</dbReference>